<dbReference type="AlphaFoldDB" id="A0A1H7G108"/>
<evidence type="ECO:0000313" key="13">
    <source>
        <dbReference type="EMBL" id="SEK31788.1"/>
    </source>
</evidence>
<keyword evidence="3" id="KW-0963">Cytoplasm</keyword>
<reference evidence="14" key="1">
    <citation type="submission" date="2016-10" db="EMBL/GenBank/DDBJ databases">
        <authorList>
            <person name="Varghese N."/>
        </authorList>
    </citation>
    <scope>NUCLEOTIDE SEQUENCE [LARGE SCALE GENOMIC DNA]</scope>
    <source>
        <strain evidence="14">ACV-9</strain>
    </source>
</reference>
<evidence type="ECO:0000256" key="1">
    <source>
        <dbReference type="ARBA" id="ARBA00004496"/>
    </source>
</evidence>
<organism evidence="13 14">
    <name type="scientific">Pseudobutyrivibrio ruminis</name>
    <dbReference type="NCBI Taxonomy" id="46206"/>
    <lineage>
        <taxon>Bacteria</taxon>
        <taxon>Bacillati</taxon>
        <taxon>Bacillota</taxon>
        <taxon>Clostridia</taxon>
        <taxon>Lachnospirales</taxon>
        <taxon>Lachnospiraceae</taxon>
        <taxon>Pseudobutyrivibrio</taxon>
    </lineage>
</organism>
<dbReference type="GO" id="GO:0003700">
    <property type="term" value="F:DNA-binding transcription factor activity"/>
    <property type="evidence" value="ECO:0007669"/>
    <property type="project" value="InterPro"/>
</dbReference>
<dbReference type="Gene3D" id="3.40.50.2300">
    <property type="match status" value="1"/>
</dbReference>
<dbReference type="Proteomes" id="UP000182321">
    <property type="component" value="Unassembled WGS sequence"/>
</dbReference>
<dbReference type="InterPro" id="IPR018060">
    <property type="entry name" value="HTH_AraC"/>
</dbReference>
<evidence type="ECO:0000256" key="10">
    <source>
        <dbReference type="PROSITE-ProRule" id="PRU00169"/>
    </source>
</evidence>
<proteinExistence type="predicted"/>
<keyword evidence="4 10" id="KW-0597">Phosphoprotein</keyword>
<dbReference type="PROSITE" id="PS01124">
    <property type="entry name" value="HTH_ARAC_FAMILY_2"/>
    <property type="match status" value="1"/>
</dbReference>
<protein>
    <recommendedName>
        <fullName evidence="2">Stage 0 sporulation protein A homolog</fullName>
    </recommendedName>
</protein>
<evidence type="ECO:0000313" key="14">
    <source>
        <dbReference type="Proteomes" id="UP000182321"/>
    </source>
</evidence>
<sequence length="533" mass="61275">MYNVMLVDDEEEVRIAIEKKINWQDLGFNVVATAENGQDALERALEAQPDVVMTDINMPFMNGLEFSKQLKAELPATKFVIFSGYDEFEYAKEAIELSAEEYILKPIDADELHSIFTRLKHTLDEEFDKRRNLQNLEKYYQESFPFFREQFLIGLIEGHIEVDRIAEIASDYGEDIKGNFYAVGIIKLSFENSEQFNTTDRKLFSVSLNQLAKETLKDYGNYHCLNYLGNVIVLGCFEKEDEYEEFVSNLDMICKLSAKLIEVPTTAGVGVLVNELKDLFSSFKSAREATAYRKLFDENQAFSIMDVEPDKTEINLFENDNVNTILKLIKIGSTDELNGAIHEFFSNFSEKGIGLYQMKISILEAYFEVLKLAKNYDISGSSIDGNDGDIFEFLDNIDSIQEVEKWFLDKCFFIQKEIKKSRMDSTEVLVDKAKEYIKEHFKDSDLSVDKVCSNLNVSANYFSAVFKKNTGESFVSYLTDIRLKKAVELLETTDEKAYVIAGLVGYDEPNYFSYVFKKAYGISPSKYRQQRES</sequence>
<evidence type="ECO:0000256" key="6">
    <source>
        <dbReference type="ARBA" id="ARBA00023015"/>
    </source>
</evidence>
<dbReference type="SUPFAM" id="SSF46689">
    <property type="entry name" value="Homeodomain-like"/>
    <property type="match status" value="2"/>
</dbReference>
<dbReference type="InterPro" id="IPR001789">
    <property type="entry name" value="Sig_transdc_resp-reg_receiver"/>
</dbReference>
<feature type="modified residue" description="4-aspartylphosphate" evidence="10">
    <location>
        <position position="55"/>
    </location>
</feature>
<name>A0A1H7G108_9FIRM</name>
<dbReference type="CDD" id="cd17536">
    <property type="entry name" value="REC_YesN-like"/>
    <property type="match status" value="1"/>
</dbReference>
<feature type="domain" description="Response regulatory" evidence="12">
    <location>
        <begin position="3"/>
        <end position="120"/>
    </location>
</feature>
<keyword evidence="8" id="KW-0804">Transcription</keyword>
<keyword evidence="7" id="KW-0238">DNA-binding</keyword>
<dbReference type="GO" id="GO:0000160">
    <property type="term" value="P:phosphorelay signal transduction system"/>
    <property type="evidence" value="ECO:0007669"/>
    <property type="project" value="UniProtKB-KW"/>
</dbReference>
<dbReference type="Gene3D" id="1.10.10.60">
    <property type="entry name" value="Homeodomain-like"/>
    <property type="match status" value="2"/>
</dbReference>
<comment type="subcellular location">
    <subcellularLocation>
        <location evidence="1">Cytoplasm</location>
    </subcellularLocation>
</comment>
<dbReference type="PANTHER" id="PTHR42713">
    <property type="entry name" value="HISTIDINE KINASE-RELATED"/>
    <property type="match status" value="1"/>
</dbReference>
<evidence type="ECO:0000256" key="3">
    <source>
        <dbReference type="ARBA" id="ARBA00022490"/>
    </source>
</evidence>
<keyword evidence="14" id="KW-1185">Reference proteome</keyword>
<dbReference type="InterPro" id="IPR009057">
    <property type="entry name" value="Homeodomain-like_sf"/>
</dbReference>
<dbReference type="PROSITE" id="PS50110">
    <property type="entry name" value="RESPONSE_REGULATORY"/>
    <property type="match status" value="1"/>
</dbReference>
<dbReference type="GO" id="GO:0005737">
    <property type="term" value="C:cytoplasm"/>
    <property type="evidence" value="ECO:0007669"/>
    <property type="project" value="UniProtKB-SubCell"/>
</dbReference>
<dbReference type="SMART" id="SM00448">
    <property type="entry name" value="REC"/>
    <property type="match status" value="1"/>
</dbReference>
<accession>A0A1H7G108</accession>
<evidence type="ECO:0000256" key="9">
    <source>
        <dbReference type="ARBA" id="ARBA00024867"/>
    </source>
</evidence>
<dbReference type="InterPro" id="IPR011006">
    <property type="entry name" value="CheY-like_superfamily"/>
</dbReference>
<dbReference type="SMART" id="SM00342">
    <property type="entry name" value="HTH_ARAC"/>
    <property type="match status" value="1"/>
</dbReference>
<evidence type="ECO:0000256" key="4">
    <source>
        <dbReference type="ARBA" id="ARBA00022553"/>
    </source>
</evidence>
<dbReference type="InterPro" id="IPR051552">
    <property type="entry name" value="HptR"/>
</dbReference>
<evidence type="ECO:0000259" key="12">
    <source>
        <dbReference type="PROSITE" id="PS50110"/>
    </source>
</evidence>
<evidence type="ECO:0000256" key="8">
    <source>
        <dbReference type="ARBA" id="ARBA00023163"/>
    </source>
</evidence>
<dbReference type="RefSeq" id="WP_074789009.1">
    <property type="nucleotide sequence ID" value="NZ_FNZX01000004.1"/>
</dbReference>
<evidence type="ECO:0000259" key="11">
    <source>
        <dbReference type="PROSITE" id="PS01124"/>
    </source>
</evidence>
<dbReference type="GO" id="GO:0043565">
    <property type="term" value="F:sequence-specific DNA binding"/>
    <property type="evidence" value="ECO:0007669"/>
    <property type="project" value="InterPro"/>
</dbReference>
<dbReference type="Pfam" id="PF00072">
    <property type="entry name" value="Response_reg"/>
    <property type="match status" value="1"/>
</dbReference>
<evidence type="ECO:0000256" key="5">
    <source>
        <dbReference type="ARBA" id="ARBA00023012"/>
    </source>
</evidence>
<evidence type="ECO:0000256" key="2">
    <source>
        <dbReference type="ARBA" id="ARBA00018672"/>
    </source>
</evidence>
<gene>
    <name evidence="13" type="ORF">SAMN02910377_00570</name>
</gene>
<dbReference type="PANTHER" id="PTHR42713:SF3">
    <property type="entry name" value="TRANSCRIPTIONAL REGULATORY PROTEIN HPTR"/>
    <property type="match status" value="1"/>
</dbReference>
<dbReference type="EMBL" id="FNZX01000004">
    <property type="protein sequence ID" value="SEK31788.1"/>
    <property type="molecule type" value="Genomic_DNA"/>
</dbReference>
<keyword evidence="5" id="KW-0902">Two-component regulatory system</keyword>
<keyword evidence="6" id="KW-0805">Transcription regulation</keyword>
<dbReference type="SUPFAM" id="SSF52172">
    <property type="entry name" value="CheY-like"/>
    <property type="match status" value="1"/>
</dbReference>
<comment type="function">
    <text evidence="9">May play the central regulatory role in sporulation. It may be an element of the effector pathway responsible for the activation of sporulation genes in response to nutritional stress. Spo0A may act in concert with spo0H (a sigma factor) to control the expression of some genes that are critical to the sporulation process.</text>
</comment>
<feature type="domain" description="HTH araC/xylS-type" evidence="11">
    <location>
        <begin position="431"/>
        <end position="530"/>
    </location>
</feature>
<dbReference type="Pfam" id="PF12833">
    <property type="entry name" value="HTH_18"/>
    <property type="match status" value="1"/>
</dbReference>
<evidence type="ECO:0000256" key="7">
    <source>
        <dbReference type="ARBA" id="ARBA00023125"/>
    </source>
</evidence>